<dbReference type="InterPro" id="IPR000477">
    <property type="entry name" value="RT_dom"/>
</dbReference>
<evidence type="ECO:0000313" key="3">
    <source>
        <dbReference type="Proteomes" id="UP000075243"/>
    </source>
</evidence>
<accession>A0A151RGQ9</accession>
<dbReference type="Pfam" id="PF00078">
    <property type="entry name" value="RVT_1"/>
    <property type="match status" value="1"/>
</dbReference>
<evidence type="ECO:0000259" key="1">
    <source>
        <dbReference type="PROSITE" id="PS50878"/>
    </source>
</evidence>
<keyword evidence="2" id="KW-0695">RNA-directed DNA polymerase</keyword>
<dbReference type="SUPFAM" id="SSF56672">
    <property type="entry name" value="DNA/RNA polymerases"/>
    <property type="match status" value="1"/>
</dbReference>
<feature type="domain" description="Reverse transcriptase" evidence="1">
    <location>
        <begin position="11"/>
        <end position="289"/>
    </location>
</feature>
<keyword evidence="3" id="KW-1185">Reference proteome</keyword>
<evidence type="ECO:0000313" key="2">
    <source>
        <dbReference type="EMBL" id="KYP41653.1"/>
    </source>
</evidence>
<protein>
    <submittedName>
        <fullName evidence="2">LINE-1 reverse transcriptase isogeny</fullName>
    </submittedName>
</protein>
<reference evidence="2" key="1">
    <citation type="journal article" date="2012" name="Nat. Biotechnol.">
        <title>Draft genome sequence of pigeonpea (Cajanus cajan), an orphan legume crop of resource-poor farmers.</title>
        <authorList>
            <person name="Varshney R.K."/>
            <person name="Chen W."/>
            <person name="Li Y."/>
            <person name="Bharti A.K."/>
            <person name="Saxena R.K."/>
            <person name="Schlueter J.A."/>
            <person name="Donoghue M.T."/>
            <person name="Azam S."/>
            <person name="Fan G."/>
            <person name="Whaley A.M."/>
            <person name="Farmer A.D."/>
            <person name="Sheridan J."/>
            <person name="Iwata A."/>
            <person name="Tuteja R."/>
            <person name="Penmetsa R.V."/>
            <person name="Wu W."/>
            <person name="Upadhyaya H.D."/>
            <person name="Yang S.P."/>
            <person name="Shah T."/>
            <person name="Saxena K.B."/>
            <person name="Michael T."/>
            <person name="McCombie W.R."/>
            <person name="Yang B."/>
            <person name="Zhang G."/>
            <person name="Yang H."/>
            <person name="Wang J."/>
            <person name="Spillane C."/>
            <person name="Cook D.R."/>
            <person name="May G.D."/>
            <person name="Xu X."/>
            <person name="Jackson S.A."/>
        </authorList>
    </citation>
    <scope>NUCLEOTIDE SEQUENCE [LARGE SCALE GENOMIC DNA]</scope>
</reference>
<dbReference type="Gramene" id="C.cajan_34265.t">
    <property type="protein sequence ID" value="C.cajan_34265.t.cds1"/>
    <property type="gene ID" value="C.cajan_34265"/>
</dbReference>
<dbReference type="CDD" id="cd01650">
    <property type="entry name" value="RT_nLTR_like"/>
    <property type="match status" value="1"/>
</dbReference>
<dbReference type="PANTHER" id="PTHR31635:SF196">
    <property type="entry name" value="REVERSE TRANSCRIPTASE DOMAIN-CONTAINING PROTEIN-RELATED"/>
    <property type="match status" value="1"/>
</dbReference>
<keyword evidence="2" id="KW-0548">Nucleotidyltransferase</keyword>
<sequence>MKGEVCKYIEEFHANGKIPKGCNSSFIALIPKVDQPSNLGEYRPISLVGSMYKILAKLLSNRLKVVLPSVIYQTQSAFIGNRNLLHSILVANETIDDAKRSKNKCFVLKVDYEKAFDSVNWDFLLYMLQRLGFCNQWRRWIEECMKTGHVSVLVNGSPTQEFPLQRGIRQGDPLAPFLYVIVAEGLAGLMRSAIRNNLYSSYCTRNNRVEVNLLQFADDTIFFGEASLSNVITIKAILRCFELVSGLKVNFHESRCGAIGTDQHVLVRFATLLNCKIMDMPFNYLELPIGANPRKLATWNPVIQKFKKKACTLEK</sequence>
<proteinExistence type="predicted"/>
<organism evidence="2 3">
    <name type="scientific">Cajanus cajan</name>
    <name type="common">Pigeon pea</name>
    <name type="synonym">Cajanus indicus</name>
    <dbReference type="NCBI Taxonomy" id="3821"/>
    <lineage>
        <taxon>Eukaryota</taxon>
        <taxon>Viridiplantae</taxon>
        <taxon>Streptophyta</taxon>
        <taxon>Embryophyta</taxon>
        <taxon>Tracheophyta</taxon>
        <taxon>Spermatophyta</taxon>
        <taxon>Magnoliopsida</taxon>
        <taxon>eudicotyledons</taxon>
        <taxon>Gunneridae</taxon>
        <taxon>Pentapetalae</taxon>
        <taxon>rosids</taxon>
        <taxon>fabids</taxon>
        <taxon>Fabales</taxon>
        <taxon>Fabaceae</taxon>
        <taxon>Papilionoideae</taxon>
        <taxon>50 kb inversion clade</taxon>
        <taxon>NPAAA clade</taxon>
        <taxon>indigoferoid/millettioid clade</taxon>
        <taxon>Phaseoleae</taxon>
        <taxon>Cajanus</taxon>
    </lineage>
</organism>
<gene>
    <name evidence="2" type="ORF">KK1_036976</name>
</gene>
<dbReference type="InterPro" id="IPR043502">
    <property type="entry name" value="DNA/RNA_pol_sf"/>
</dbReference>
<dbReference type="GO" id="GO:0003964">
    <property type="term" value="F:RNA-directed DNA polymerase activity"/>
    <property type="evidence" value="ECO:0007669"/>
    <property type="project" value="UniProtKB-KW"/>
</dbReference>
<dbReference type="Proteomes" id="UP000075243">
    <property type="component" value="Unassembled WGS sequence"/>
</dbReference>
<dbReference type="STRING" id="3821.A0A151RGQ9"/>
<dbReference type="PANTHER" id="PTHR31635">
    <property type="entry name" value="REVERSE TRANSCRIPTASE DOMAIN-CONTAINING PROTEIN-RELATED"/>
    <property type="match status" value="1"/>
</dbReference>
<name>A0A151RGQ9_CAJCA</name>
<dbReference type="PROSITE" id="PS50878">
    <property type="entry name" value="RT_POL"/>
    <property type="match status" value="1"/>
</dbReference>
<dbReference type="EMBL" id="KQ483759">
    <property type="protein sequence ID" value="KYP41653.1"/>
    <property type="molecule type" value="Genomic_DNA"/>
</dbReference>
<keyword evidence="2" id="KW-0808">Transferase</keyword>
<dbReference type="AlphaFoldDB" id="A0A151RGQ9"/>